<dbReference type="Proteomes" id="UP000193560">
    <property type="component" value="Unassembled WGS sequence"/>
</dbReference>
<reference evidence="1 2" key="1">
    <citation type="submission" date="2016-07" db="EMBL/GenBank/DDBJ databases">
        <title>Pervasive Adenine N6-methylation of Active Genes in Fungi.</title>
        <authorList>
            <consortium name="DOE Joint Genome Institute"/>
            <person name="Mondo S.J."/>
            <person name="Dannebaum R.O."/>
            <person name="Kuo R.C."/>
            <person name="Labutti K."/>
            <person name="Haridas S."/>
            <person name="Kuo A."/>
            <person name="Salamov A."/>
            <person name="Ahrendt S.R."/>
            <person name="Lipzen A."/>
            <person name="Sullivan W."/>
            <person name="Andreopoulos W.B."/>
            <person name="Clum A."/>
            <person name="Lindquist E."/>
            <person name="Daum C."/>
            <person name="Ramamoorthy G.K."/>
            <person name="Gryganskyi A."/>
            <person name="Culley D."/>
            <person name="Magnuson J.K."/>
            <person name="James T.Y."/>
            <person name="O'Malley M.A."/>
            <person name="Stajich J.E."/>
            <person name="Spatafora J.W."/>
            <person name="Visel A."/>
            <person name="Grigoriev I.V."/>
        </authorList>
    </citation>
    <scope>NUCLEOTIDE SEQUENCE [LARGE SCALE GENOMIC DNA]</scope>
    <source>
        <strain evidence="1 2">NRRL 1336</strain>
    </source>
</reference>
<accession>A0A1X2I141</accession>
<sequence length="298" mass="33807">MKMLQKLGSATKAGRAYNVDERTVPAIDQARQEGQRRRVLQKATQKHILTISERMALNFIFIIDNDKPTPTFLTKNEWKHIIRTMNDMYPPTEISAPTRDMLYRFSKAAKKDMGLVLEVVQQLSIDNLATVRTMITKLLNNIAQKYDGLNVECMKDDSFINARVDPIVSAFFSKTKGISPSTVVQRLWLALQDQEKKFDPTLRGKIPDLSIPIKGEATINNIIIMEVKAPNASTEDADLLKLANMLKDSIDSMHKNCLTFVGLRVFGVLMEGHQCDLYSIGLDYTYIKQLLLPFPDLQ</sequence>
<proteinExistence type="predicted"/>
<name>A0A1X2I141_9FUNG</name>
<dbReference type="AlphaFoldDB" id="A0A1X2I141"/>
<evidence type="ECO:0000313" key="1">
    <source>
        <dbReference type="EMBL" id="ORZ07147.1"/>
    </source>
</evidence>
<gene>
    <name evidence="1" type="ORF">BCR42DRAFT_442852</name>
</gene>
<keyword evidence="2" id="KW-1185">Reference proteome</keyword>
<dbReference type="STRING" id="90262.A0A1X2I141"/>
<organism evidence="1 2">
    <name type="scientific">Absidia repens</name>
    <dbReference type="NCBI Taxonomy" id="90262"/>
    <lineage>
        <taxon>Eukaryota</taxon>
        <taxon>Fungi</taxon>
        <taxon>Fungi incertae sedis</taxon>
        <taxon>Mucoromycota</taxon>
        <taxon>Mucoromycotina</taxon>
        <taxon>Mucoromycetes</taxon>
        <taxon>Mucorales</taxon>
        <taxon>Cunninghamellaceae</taxon>
        <taxon>Absidia</taxon>
    </lineage>
</organism>
<dbReference type="OrthoDB" id="2267758at2759"/>
<protein>
    <submittedName>
        <fullName evidence="1">Uncharacterized protein</fullName>
    </submittedName>
</protein>
<evidence type="ECO:0000313" key="2">
    <source>
        <dbReference type="Proteomes" id="UP000193560"/>
    </source>
</evidence>
<comment type="caution">
    <text evidence="1">The sequence shown here is derived from an EMBL/GenBank/DDBJ whole genome shotgun (WGS) entry which is preliminary data.</text>
</comment>
<dbReference type="EMBL" id="MCGE01000036">
    <property type="protein sequence ID" value="ORZ07147.1"/>
    <property type="molecule type" value="Genomic_DNA"/>
</dbReference>